<evidence type="ECO:0000259" key="1">
    <source>
        <dbReference type="Pfam" id="PF05649"/>
    </source>
</evidence>
<dbReference type="Pfam" id="PF05649">
    <property type="entry name" value="Peptidase_M13_N"/>
    <property type="match status" value="1"/>
</dbReference>
<proteinExistence type="predicted"/>
<keyword evidence="3" id="KW-1185">Reference proteome</keyword>
<dbReference type="GO" id="GO:0004222">
    <property type="term" value="F:metalloendopeptidase activity"/>
    <property type="evidence" value="ECO:0007669"/>
    <property type="project" value="InterPro"/>
</dbReference>
<dbReference type="OrthoDB" id="5987888at2759"/>
<gene>
    <name evidence="2" type="ORF">PACLA_8A082389</name>
</gene>
<dbReference type="InterPro" id="IPR042089">
    <property type="entry name" value="Peptidase_M13_dom_2"/>
</dbReference>
<protein>
    <submittedName>
        <fullName evidence="2">Endothelin-converting enzyme homolog</fullName>
    </submittedName>
</protein>
<comment type="caution">
    <text evidence="2">The sequence shown here is derived from an EMBL/GenBank/DDBJ whole genome shotgun (WGS) entry which is preliminary data.</text>
</comment>
<reference evidence="2" key="1">
    <citation type="submission" date="2020-04" db="EMBL/GenBank/DDBJ databases">
        <authorList>
            <person name="Alioto T."/>
            <person name="Alioto T."/>
            <person name="Gomez Garrido J."/>
        </authorList>
    </citation>
    <scope>NUCLEOTIDE SEQUENCE</scope>
    <source>
        <strain evidence="2">A484AB</strain>
    </source>
</reference>
<organism evidence="2 3">
    <name type="scientific">Paramuricea clavata</name>
    <name type="common">Red gorgonian</name>
    <name type="synonym">Violescent sea-whip</name>
    <dbReference type="NCBI Taxonomy" id="317549"/>
    <lineage>
        <taxon>Eukaryota</taxon>
        <taxon>Metazoa</taxon>
        <taxon>Cnidaria</taxon>
        <taxon>Anthozoa</taxon>
        <taxon>Octocorallia</taxon>
        <taxon>Malacalcyonacea</taxon>
        <taxon>Plexauridae</taxon>
        <taxon>Paramuricea</taxon>
    </lineage>
</organism>
<dbReference type="PROSITE" id="PS51885">
    <property type="entry name" value="NEPRILYSIN"/>
    <property type="match status" value="1"/>
</dbReference>
<accession>A0A6S7GIL6</accession>
<feature type="non-terminal residue" evidence="2">
    <location>
        <position position="1"/>
    </location>
</feature>
<dbReference type="Gene3D" id="1.10.1380.10">
    <property type="entry name" value="Neutral endopeptidase , domain2"/>
    <property type="match status" value="1"/>
</dbReference>
<feature type="domain" description="Peptidase M13 N-terminal" evidence="1">
    <location>
        <begin position="3"/>
        <end position="85"/>
    </location>
</feature>
<dbReference type="InterPro" id="IPR008753">
    <property type="entry name" value="Peptidase_M13_N"/>
</dbReference>
<dbReference type="SUPFAM" id="SSF55486">
    <property type="entry name" value="Metalloproteases ('zincins'), catalytic domain"/>
    <property type="match status" value="1"/>
</dbReference>
<dbReference type="AlphaFoldDB" id="A0A6S7GIL6"/>
<dbReference type="GO" id="GO:0006508">
    <property type="term" value="P:proteolysis"/>
    <property type="evidence" value="ECO:0007669"/>
    <property type="project" value="InterPro"/>
</dbReference>
<evidence type="ECO:0000313" key="3">
    <source>
        <dbReference type="Proteomes" id="UP001152795"/>
    </source>
</evidence>
<evidence type="ECO:0000313" key="2">
    <source>
        <dbReference type="EMBL" id="CAB3988916.1"/>
    </source>
</evidence>
<dbReference type="Proteomes" id="UP001152795">
    <property type="component" value="Unassembled WGS sequence"/>
</dbReference>
<dbReference type="InterPro" id="IPR000718">
    <property type="entry name" value="Peptidase_M13"/>
</dbReference>
<name>A0A6S7GIL6_PARCT</name>
<dbReference type="EMBL" id="CACRXK020001405">
    <property type="protein sequence ID" value="CAB3988916.1"/>
    <property type="molecule type" value="Genomic_DNA"/>
</dbReference>
<sequence length="88" mass="10042">GSAVYKAFTYYKSCMDESSIQNDGIKPVLDVIEKYGSWNITNKNWNGDSWILEKILARVLVDLQTPAFLSFDIKSSYYNTSEIFITVS</sequence>